<keyword evidence="4" id="KW-0238">DNA-binding</keyword>
<evidence type="ECO:0000256" key="5">
    <source>
        <dbReference type="ARBA" id="ARBA00023163"/>
    </source>
</evidence>
<dbReference type="Gramene" id="PAN04170">
    <property type="protein sequence ID" value="PAN04170"/>
    <property type="gene ID" value="PAHAL_1G046800"/>
</dbReference>
<proteinExistence type="predicted"/>
<dbReference type="EMBL" id="CM008046">
    <property type="protein sequence ID" value="PAN04170.1"/>
    <property type="molecule type" value="Genomic_DNA"/>
</dbReference>
<comment type="subcellular location">
    <subcellularLocation>
        <location evidence="1">Nucleus</location>
    </subcellularLocation>
</comment>
<accession>A0A2S3GLK7</accession>
<keyword evidence="5" id="KW-0804">Transcription</keyword>
<keyword evidence="3" id="KW-0805">Transcription regulation</keyword>
<protein>
    <recommendedName>
        <fullName evidence="9">HTH myb-type domain-containing protein</fullName>
    </recommendedName>
</protein>
<evidence type="ECO:0000256" key="6">
    <source>
        <dbReference type="ARBA" id="ARBA00023242"/>
    </source>
</evidence>
<dbReference type="GO" id="GO:0003677">
    <property type="term" value="F:DNA binding"/>
    <property type="evidence" value="ECO:0007669"/>
    <property type="project" value="UniProtKB-KW"/>
</dbReference>
<evidence type="ECO:0000256" key="2">
    <source>
        <dbReference type="ARBA" id="ARBA00022737"/>
    </source>
</evidence>
<feature type="compositionally biased region" description="Basic residues" evidence="7">
    <location>
        <begin position="1"/>
        <end position="12"/>
    </location>
</feature>
<evidence type="ECO:0000256" key="1">
    <source>
        <dbReference type="ARBA" id="ARBA00004123"/>
    </source>
</evidence>
<sequence>MGLGAGRRRRRNSTVPAVRSTLFAPPTSQKSTARGLHRLRHLIIARPIGTSCVTTGVPRRMRRRRRPQLWMTTPAPMLHGWEHAHRGPCPDAGGEETRIFPDPSFRQCVLPGRTDNEIKNYWNTRTKRRERAGLPLYPPEVEHEVALIRAGGPNTILGDDAGAAHELPFLFDAADPLASLPLPPPASDSPALLYHFGKAAQEPLPLPYISNLQIDPVKYLQPLAPLLPPMAHRELPSVQSAAIATGAALETMFLRELGHQQVPDANLVNFGAMPGLVSYENAVSSHCVQEEVQNLGDKRGRLSGDEKPAKRLLASSVADDKEMPNLLRDDVTGEAPGHDAVVADQTIFLTAGSIDDDELQHLMMPSAPLICDEDGWNQ</sequence>
<dbReference type="Proteomes" id="UP000243499">
    <property type="component" value="Chromosome 1"/>
</dbReference>
<evidence type="ECO:0000256" key="7">
    <source>
        <dbReference type="SAM" id="MobiDB-lite"/>
    </source>
</evidence>
<evidence type="ECO:0000256" key="3">
    <source>
        <dbReference type="ARBA" id="ARBA00023015"/>
    </source>
</evidence>
<keyword evidence="6" id="KW-0539">Nucleus</keyword>
<dbReference type="PANTHER" id="PTHR47995">
    <property type="entry name" value="TRANSCRIPTION FACTOR MYB33-RELATED"/>
    <property type="match status" value="1"/>
</dbReference>
<reference evidence="8" key="1">
    <citation type="submission" date="2018-04" db="EMBL/GenBank/DDBJ databases">
        <title>WGS assembly of Panicum hallii.</title>
        <authorList>
            <person name="Lovell J."/>
            <person name="Jenkins J."/>
            <person name="Lowry D."/>
            <person name="Mamidi S."/>
            <person name="Sreedasyam A."/>
            <person name="Weng X."/>
            <person name="Barry K."/>
            <person name="Bonette J."/>
            <person name="Campitelli B."/>
            <person name="Daum C."/>
            <person name="Gordon S."/>
            <person name="Gould B."/>
            <person name="Lipzen A."/>
            <person name="Macqueen A."/>
            <person name="Palacio-Mejia J."/>
            <person name="Plott C."/>
            <person name="Shakirov E."/>
            <person name="Shu S."/>
            <person name="Yoshinaga Y."/>
            <person name="Zane M."/>
            <person name="Rokhsar D."/>
            <person name="Grimwood J."/>
            <person name="Schmutz J."/>
            <person name="Juenger T."/>
        </authorList>
    </citation>
    <scope>NUCLEOTIDE SEQUENCE [LARGE SCALE GENOMIC DNA]</scope>
    <source>
        <strain evidence="8">FIL2</strain>
    </source>
</reference>
<evidence type="ECO:0000256" key="4">
    <source>
        <dbReference type="ARBA" id="ARBA00023125"/>
    </source>
</evidence>
<dbReference type="AlphaFoldDB" id="A0A2S3GLK7"/>
<feature type="region of interest" description="Disordered" evidence="7">
    <location>
        <begin position="1"/>
        <end position="34"/>
    </location>
</feature>
<dbReference type="PANTHER" id="PTHR47995:SF18">
    <property type="entry name" value="TRANSCRIPTION FACTOR MYB65"/>
    <property type="match status" value="1"/>
</dbReference>
<evidence type="ECO:0008006" key="9">
    <source>
        <dbReference type="Google" id="ProtNLM"/>
    </source>
</evidence>
<evidence type="ECO:0000313" key="8">
    <source>
        <dbReference type="EMBL" id="PAN04170.1"/>
    </source>
</evidence>
<dbReference type="GO" id="GO:0005634">
    <property type="term" value="C:nucleus"/>
    <property type="evidence" value="ECO:0007669"/>
    <property type="project" value="UniProtKB-SubCell"/>
</dbReference>
<dbReference type="Gene3D" id="1.10.10.60">
    <property type="entry name" value="Homeodomain-like"/>
    <property type="match status" value="1"/>
</dbReference>
<name>A0A2S3GLK7_9POAL</name>
<keyword evidence="2" id="KW-0677">Repeat</keyword>
<organism evidence="8">
    <name type="scientific">Panicum hallii</name>
    <dbReference type="NCBI Taxonomy" id="206008"/>
    <lineage>
        <taxon>Eukaryota</taxon>
        <taxon>Viridiplantae</taxon>
        <taxon>Streptophyta</taxon>
        <taxon>Embryophyta</taxon>
        <taxon>Tracheophyta</taxon>
        <taxon>Spermatophyta</taxon>
        <taxon>Magnoliopsida</taxon>
        <taxon>Liliopsida</taxon>
        <taxon>Poales</taxon>
        <taxon>Poaceae</taxon>
        <taxon>PACMAD clade</taxon>
        <taxon>Panicoideae</taxon>
        <taxon>Panicodae</taxon>
        <taxon>Paniceae</taxon>
        <taxon>Panicinae</taxon>
        <taxon>Panicum</taxon>
        <taxon>Panicum sect. Panicum</taxon>
    </lineage>
</organism>
<gene>
    <name evidence="8" type="ORF">PAHAL_1G046800</name>
</gene>